<sequence length="226" mass="24653">MATSSVQGVHDDNHFFHCLSANFSASGLCPAGLDHSCCLSPVTGPGRAVPSTTQYSVMISLIVESSVCQSVSRNLKGSVTSQLCYAATLAQSVCTGYQTQQDDLGDAKPSLSLRSLSITNYTWDMHVIPIPGYATRENVSHAYLMMVEGYPFVLPTANCVTKQPNGSMIRRQGSRDFRVSVARMQLLLISGSRWDPIFQDILRKRLKFKSGPSHEEGLLRASTTND</sequence>
<keyword evidence="2" id="KW-1185">Reference proteome</keyword>
<dbReference type="AlphaFoldDB" id="C1GK83"/>
<dbReference type="RefSeq" id="XP_010763098.1">
    <property type="nucleotide sequence ID" value="XM_010764796.1"/>
</dbReference>
<organism evidence="1 2">
    <name type="scientific">Paracoccidioides brasiliensis (strain Pb18)</name>
    <dbReference type="NCBI Taxonomy" id="502780"/>
    <lineage>
        <taxon>Eukaryota</taxon>
        <taxon>Fungi</taxon>
        <taxon>Dikarya</taxon>
        <taxon>Ascomycota</taxon>
        <taxon>Pezizomycotina</taxon>
        <taxon>Eurotiomycetes</taxon>
        <taxon>Eurotiomycetidae</taxon>
        <taxon>Onygenales</taxon>
        <taxon>Ajellomycetaceae</taxon>
        <taxon>Paracoccidioides</taxon>
    </lineage>
</organism>
<dbReference type="InParanoid" id="C1GK83"/>
<name>C1GK83_PARBD</name>
<dbReference type="GeneID" id="22586122"/>
<evidence type="ECO:0000313" key="2">
    <source>
        <dbReference type="Proteomes" id="UP000001628"/>
    </source>
</evidence>
<protein>
    <submittedName>
        <fullName evidence="1">Uncharacterized protein</fullName>
    </submittedName>
</protein>
<gene>
    <name evidence="1" type="ORF">PADG_07669</name>
</gene>
<evidence type="ECO:0000313" key="1">
    <source>
        <dbReference type="EMBL" id="EEH42849.1"/>
    </source>
</evidence>
<dbReference type="Proteomes" id="UP000001628">
    <property type="component" value="Unassembled WGS sequence"/>
</dbReference>
<reference evidence="1 2" key="1">
    <citation type="journal article" date="2011" name="PLoS Genet.">
        <title>Comparative genomic analysis of human fungal pathogens causing paracoccidioidomycosis.</title>
        <authorList>
            <person name="Desjardins C.A."/>
            <person name="Champion M.D."/>
            <person name="Holder J.W."/>
            <person name="Muszewska A."/>
            <person name="Goldberg J."/>
            <person name="Bailao A.M."/>
            <person name="Brigido M.M."/>
            <person name="Ferreira M.E."/>
            <person name="Garcia A.M."/>
            <person name="Grynberg M."/>
            <person name="Gujja S."/>
            <person name="Heiman D.I."/>
            <person name="Henn M.R."/>
            <person name="Kodira C.D."/>
            <person name="Leon-Narvaez H."/>
            <person name="Longo L.V."/>
            <person name="Ma L.J."/>
            <person name="Malavazi I."/>
            <person name="Matsuo A.L."/>
            <person name="Morais F.V."/>
            <person name="Pereira M."/>
            <person name="Rodriguez-Brito S."/>
            <person name="Sakthikumar S."/>
            <person name="Salem-Izacc S.M."/>
            <person name="Sykes S.M."/>
            <person name="Teixeira M.M."/>
            <person name="Vallejo M.C."/>
            <person name="Walter M.E."/>
            <person name="Yandava C."/>
            <person name="Young S."/>
            <person name="Zeng Q."/>
            <person name="Zucker J."/>
            <person name="Felipe M.S."/>
            <person name="Goldman G.H."/>
            <person name="Haas B.J."/>
            <person name="McEwen J.G."/>
            <person name="Nino-Vega G."/>
            <person name="Puccia R."/>
            <person name="San-Blas G."/>
            <person name="Soares C.M."/>
            <person name="Birren B.W."/>
            <person name="Cuomo C.A."/>
        </authorList>
    </citation>
    <scope>NUCLEOTIDE SEQUENCE [LARGE SCALE GENOMIC DNA]</scope>
    <source>
        <strain evidence="1 2">Pb18</strain>
    </source>
</reference>
<accession>C1GK83</accession>
<dbReference type="HOGENOM" id="CLU_1225111_0_0_1"/>
<dbReference type="VEuPathDB" id="FungiDB:PADG_07669"/>
<dbReference type="KEGG" id="pbn:PADG_07669"/>
<dbReference type="EMBL" id="KN275968">
    <property type="protein sequence ID" value="EEH42849.1"/>
    <property type="molecule type" value="Genomic_DNA"/>
</dbReference>
<proteinExistence type="predicted"/>